<organism evidence="2">
    <name type="scientific">Chromera velia CCMP2878</name>
    <dbReference type="NCBI Taxonomy" id="1169474"/>
    <lineage>
        <taxon>Eukaryota</taxon>
        <taxon>Sar</taxon>
        <taxon>Alveolata</taxon>
        <taxon>Colpodellida</taxon>
        <taxon>Chromeraceae</taxon>
        <taxon>Chromera</taxon>
    </lineage>
</organism>
<accession>A0A0G4FSI3</accession>
<evidence type="ECO:0000313" key="2">
    <source>
        <dbReference type="EMBL" id="CEM17619.1"/>
    </source>
</evidence>
<gene>
    <name evidence="2" type="ORF">Cvel_18534</name>
</gene>
<evidence type="ECO:0000256" key="1">
    <source>
        <dbReference type="SAM" id="MobiDB-lite"/>
    </source>
</evidence>
<feature type="region of interest" description="Disordered" evidence="1">
    <location>
        <begin position="28"/>
        <end position="83"/>
    </location>
</feature>
<sequence length="154" mass="17546">MKELLQCYNRDKRILIQVICAAIPEVARAPQQSEIDAVERETKRKRKTGEKEKGEKEGLAEKEKEEEEDKEKTKEEGETGKEESVFFALADSFGIPPTLPASELASESAFFGGVFDSIHKRGYVERPSERLKRREKVLDNRALALNQHALKLDE</sequence>
<reference evidence="2" key="1">
    <citation type="submission" date="2014-11" db="EMBL/GenBank/DDBJ databases">
        <authorList>
            <person name="Otto D Thomas"/>
            <person name="Naeem Raeece"/>
        </authorList>
    </citation>
    <scope>NUCLEOTIDE SEQUENCE</scope>
</reference>
<feature type="compositionally biased region" description="Basic and acidic residues" evidence="1">
    <location>
        <begin position="70"/>
        <end position="83"/>
    </location>
</feature>
<name>A0A0G4FSI3_9ALVE</name>
<protein>
    <submittedName>
        <fullName evidence="2">Uncharacterized protein</fullName>
    </submittedName>
</protein>
<proteinExistence type="predicted"/>
<dbReference type="VEuPathDB" id="CryptoDB:Cvel_18534"/>
<dbReference type="AlphaFoldDB" id="A0A0G4FSI3"/>
<dbReference type="EMBL" id="CDMZ01000597">
    <property type="protein sequence ID" value="CEM17619.1"/>
    <property type="molecule type" value="Genomic_DNA"/>
</dbReference>
<feature type="compositionally biased region" description="Basic and acidic residues" evidence="1">
    <location>
        <begin position="49"/>
        <end position="63"/>
    </location>
</feature>